<feature type="domain" description="UspA" evidence="2">
    <location>
        <begin position="167"/>
        <end position="289"/>
    </location>
</feature>
<organism evidence="3 4">
    <name type="scientific">Afipia felis</name>
    <name type="common">Cat scratch disease bacillus</name>
    <dbReference type="NCBI Taxonomy" id="1035"/>
    <lineage>
        <taxon>Bacteria</taxon>
        <taxon>Pseudomonadati</taxon>
        <taxon>Pseudomonadota</taxon>
        <taxon>Alphaproteobacteria</taxon>
        <taxon>Hyphomicrobiales</taxon>
        <taxon>Nitrobacteraceae</taxon>
        <taxon>Afipia</taxon>
    </lineage>
</organism>
<evidence type="ECO:0000313" key="3">
    <source>
        <dbReference type="EMBL" id="SUU84383.1"/>
    </source>
</evidence>
<dbReference type="InterPro" id="IPR006015">
    <property type="entry name" value="Universal_stress_UspA"/>
</dbReference>
<dbReference type="InterPro" id="IPR006016">
    <property type="entry name" value="UspA"/>
</dbReference>
<gene>
    <name evidence="3" type="ORF">NCTC12722_01573</name>
</gene>
<dbReference type="PANTHER" id="PTHR46268">
    <property type="entry name" value="STRESS RESPONSE PROTEIN NHAX"/>
    <property type="match status" value="1"/>
</dbReference>
<dbReference type="PRINTS" id="PR01438">
    <property type="entry name" value="UNVRSLSTRESS"/>
</dbReference>
<protein>
    <submittedName>
        <fullName evidence="3">Universal stress protein family</fullName>
    </submittedName>
</protein>
<evidence type="ECO:0000313" key="4">
    <source>
        <dbReference type="Proteomes" id="UP000254343"/>
    </source>
</evidence>
<dbReference type="EMBL" id="UIGB01000001">
    <property type="protein sequence ID" value="SUU84383.1"/>
    <property type="molecule type" value="Genomic_DNA"/>
</dbReference>
<evidence type="ECO:0000256" key="1">
    <source>
        <dbReference type="ARBA" id="ARBA00008791"/>
    </source>
</evidence>
<evidence type="ECO:0000259" key="2">
    <source>
        <dbReference type="Pfam" id="PF00582"/>
    </source>
</evidence>
<dbReference type="SUPFAM" id="SSF52402">
    <property type="entry name" value="Adenine nucleotide alpha hydrolases-like"/>
    <property type="match status" value="2"/>
</dbReference>
<dbReference type="CDD" id="cd00293">
    <property type="entry name" value="USP-like"/>
    <property type="match status" value="1"/>
</dbReference>
<accession>A0A380W7E0</accession>
<dbReference type="Pfam" id="PF00582">
    <property type="entry name" value="Usp"/>
    <property type="match status" value="1"/>
</dbReference>
<dbReference type="PANTHER" id="PTHR46268:SF15">
    <property type="entry name" value="UNIVERSAL STRESS PROTEIN HP_0031"/>
    <property type="match status" value="1"/>
</dbReference>
<dbReference type="Proteomes" id="UP000254343">
    <property type="component" value="Unassembled WGS sequence"/>
</dbReference>
<name>A0A380W7E0_AFIFE</name>
<dbReference type="AlphaFoldDB" id="A0A380W7E0"/>
<sequence length="291" mass="31933">MMWHQLQPVDWRHLVIKDITLKLETDPGRDRSLSYAMSVAKAFDAHVTAMAFCDPLGFPQYPIPTLPASVVSNIIEEKEREAREATARFQAAAEEAGLSFDHEIVTHRLPHSAAAFAVKARRSDLSIIQQAETRDDDNEAIIESALFDSGRPVLIVPYIQKDSLRLDHVVCCWDGSSTAARAVNDARPLLKRANKVEVLIIANEKTQDSRHQASGTGIVNHLARHGIEVALRVVPAADVDVNNAILSYTGDHGSDLVVMGGYGHSRLREFVLGGVTRGILGSMTTPVFMSH</sequence>
<proteinExistence type="inferred from homology"/>
<comment type="similarity">
    <text evidence="1">Belongs to the universal stress protein A family.</text>
</comment>
<reference evidence="3 4" key="1">
    <citation type="submission" date="2018-06" db="EMBL/GenBank/DDBJ databases">
        <authorList>
            <consortium name="Pathogen Informatics"/>
            <person name="Doyle S."/>
        </authorList>
    </citation>
    <scope>NUCLEOTIDE SEQUENCE [LARGE SCALE GENOMIC DNA]</scope>
    <source>
        <strain evidence="3 4">NCTC12722</strain>
    </source>
</reference>
<dbReference type="Gene3D" id="3.40.50.12370">
    <property type="match status" value="1"/>
</dbReference>